<dbReference type="RefSeq" id="WP_109569191.1">
    <property type="nucleotide sequence ID" value="NZ_CP029463.1"/>
</dbReference>
<organism evidence="2 3">
    <name type="scientific">Flavobacterium sediminis</name>
    <dbReference type="NCBI Taxonomy" id="2201181"/>
    <lineage>
        <taxon>Bacteria</taxon>
        <taxon>Pseudomonadati</taxon>
        <taxon>Bacteroidota</taxon>
        <taxon>Flavobacteriia</taxon>
        <taxon>Flavobacteriales</taxon>
        <taxon>Flavobacteriaceae</taxon>
        <taxon>Flavobacterium</taxon>
    </lineage>
</organism>
<evidence type="ECO:0008006" key="4">
    <source>
        <dbReference type="Google" id="ProtNLM"/>
    </source>
</evidence>
<dbReference type="SUPFAM" id="SSF54001">
    <property type="entry name" value="Cysteine proteinases"/>
    <property type="match status" value="1"/>
</dbReference>
<feature type="signal peptide" evidence="1">
    <location>
        <begin position="1"/>
        <end position="20"/>
    </location>
</feature>
<dbReference type="OrthoDB" id="195541at2"/>
<reference evidence="2 3" key="1">
    <citation type="submission" date="2018-05" db="EMBL/GenBank/DDBJ databases">
        <title>Flavobacterium sp. MEBiC07310.</title>
        <authorList>
            <person name="Baek K."/>
        </authorList>
    </citation>
    <scope>NUCLEOTIDE SEQUENCE [LARGE SCALE GENOMIC DNA]</scope>
    <source>
        <strain evidence="2 3">MEBiC07310</strain>
    </source>
</reference>
<evidence type="ECO:0000313" key="2">
    <source>
        <dbReference type="EMBL" id="AWM13824.1"/>
    </source>
</evidence>
<dbReference type="Gene3D" id="3.90.1720.10">
    <property type="entry name" value="endopeptidase domain like (from Nostoc punctiforme)"/>
    <property type="match status" value="1"/>
</dbReference>
<dbReference type="AlphaFoldDB" id="A0A2U8QVC2"/>
<gene>
    <name evidence="2" type="ORF">DI487_08075</name>
</gene>
<feature type="chain" id="PRO_5015873797" description="Peptidoglycan peptidase" evidence="1">
    <location>
        <begin position="21"/>
        <end position="206"/>
    </location>
</feature>
<keyword evidence="3" id="KW-1185">Reference proteome</keyword>
<protein>
    <recommendedName>
        <fullName evidence="4">Peptidoglycan peptidase</fullName>
    </recommendedName>
</protein>
<keyword evidence="1" id="KW-0732">Signal</keyword>
<name>A0A2U8QVC2_9FLAO</name>
<proteinExistence type="predicted"/>
<evidence type="ECO:0000256" key="1">
    <source>
        <dbReference type="SAM" id="SignalP"/>
    </source>
</evidence>
<dbReference type="Pfam" id="PF05708">
    <property type="entry name" value="Peptidase_C92"/>
    <property type="match status" value="1"/>
</dbReference>
<dbReference type="InterPro" id="IPR038765">
    <property type="entry name" value="Papain-like_cys_pep_sf"/>
</dbReference>
<accession>A0A2U8QVC2</accession>
<dbReference type="EMBL" id="CP029463">
    <property type="protein sequence ID" value="AWM13824.1"/>
    <property type="molecule type" value="Genomic_DNA"/>
</dbReference>
<evidence type="ECO:0000313" key="3">
    <source>
        <dbReference type="Proteomes" id="UP000245429"/>
    </source>
</evidence>
<dbReference type="KEGG" id="fse:DI487_08075"/>
<dbReference type="Proteomes" id="UP000245429">
    <property type="component" value="Chromosome"/>
</dbReference>
<dbReference type="InterPro" id="IPR024453">
    <property type="entry name" value="Peptidase_C92"/>
</dbReference>
<sequence>MKTKCFTLFFLLSFAGFSQNKIELQNGDLIFQSMHCGPLCDAINQVTEGYHGIDFNHMGIVVIKEGNIYVLEASGTAVKLTPYETFISYTDLPMYVGRLKKRYRKLIPSAIAFGLQQLGVPYDDEYLYDNNKYYCSELIYDCFLKAYGKPLFSLFPMTFKAPGSQDYFAVWEAYYQKLHVAIPEGQPGCNPGGISTSRKIRILGIL</sequence>